<proteinExistence type="predicted"/>
<feature type="transmembrane region" description="Helical" evidence="7">
    <location>
        <begin position="408"/>
        <end position="425"/>
    </location>
</feature>
<feature type="region of interest" description="Disordered" evidence="6">
    <location>
        <begin position="187"/>
        <end position="234"/>
    </location>
</feature>
<feature type="transmembrane region" description="Helical" evidence="7">
    <location>
        <begin position="377"/>
        <end position="402"/>
    </location>
</feature>
<dbReference type="PANTHER" id="PTHR23513:SF6">
    <property type="entry name" value="MAJOR FACILITATOR SUPERFAMILY ASSOCIATED DOMAIN-CONTAINING PROTEIN"/>
    <property type="match status" value="1"/>
</dbReference>
<feature type="transmembrane region" description="Helical" evidence="7">
    <location>
        <begin position="258"/>
        <end position="280"/>
    </location>
</feature>
<dbReference type="Pfam" id="PF07690">
    <property type="entry name" value="MFS_1"/>
    <property type="match status" value="1"/>
</dbReference>
<dbReference type="Proteomes" id="UP000629619">
    <property type="component" value="Unassembled WGS sequence"/>
</dbReference>
<evidence type="ECO:0000313" key="8">
    <source>
        <dbReference type="EMBL" id="GIF05719.1"/>
    </source>
</evidence>
<evidence type="ECO:0000256" key="7">
    <source>
        <dbReference type="SAM" id="Phobius"/>
    </source>
</evidence>
<keyword evidence="3 7" id="KW-0812">Transmembrane</keyword>
<feature type="transmembrane region" description="Helical" evidence="7">
    <location>
        <begin position="69"/>
        <end position="94"/>
    </location>
</feature>
<feature type="transmembrane region" description="Helical" evidence="7">
    <location>
        <begin position="35"/>
        <end position="57"/>
    </location>
</feature>
<feature type="compositionally biased region" description="Basic and acidic residues" evidence="6">
    <location>
        <begin position="215"/>
        <end position="230"/>
    </location>
</feature>
<keyword evidence="2" id="KW-1003">Cell membrane</keyword>
<dbReference type="Gene3D" id="1.20.1250.20">
    <property type="entry name" value="MFS general substrate transporter like domains"/>
    <property type="match status" value="1"/>
</dbReference>
<dbReference type="EMBL" id="BOMW01000029">
    <property type="protein sequence ID" value="GIF05719.1"/>
    <property type="molecule type" value="Genomic_DNA"/>
</dbReference>
<accession>A0A919N765</accession>
<comment type="subcellular location">
    <subcellularLocation>
        <location evidence="1">Cell membrane</location>
        <topology evidence="1">Multi-pass membrane protein</topology>
    </subcellularLocation>
</comment>
<keyword evidence="4 7" id="KW-1133">Transmembrane helix</keyword>
<dbReference type="AlphaFoldDB" id="A0A919N765"/>
<evidence type="ECO:0000256" key="4">
    <source>
        <dbReference type="ARBA" id="ARBA00022989"/>
    </source>
</evidence>
<organism evidence="8 9">
    <name type="scientific">Actinoplanes siamensis</name>
    <dbReference type="NCBI Taxonomy" id="1223317"/>
    <lineage>
        <taxon>Bacteria</taxon>
        <taxon>Bacillati</taxon>
        <taxon>Actinomycetota</taxon>
        <taxon>Actinomycetes</taxon>
        <taxon>Micromonosporales</taxon>
        <taxon>Micromonosporaceae</taxon>
        <taxon>Actinoplanes</taxon>
    </lineage>
</organism>
<dbReference type="GO" id="GO:0005886">
    <property type="term" value="C:plasma membrane"/>
    <property type="evidence" value="ECO:0007669"/>
    <property type="project" value="UniProtKB-SubCell"/>
</dbReference>
<evidence type="ECO:0000256" key="3">
    <source>
        <dbReference type="ARBA" id="ARBA00022692"/>
    </source>
</evidence>
<feature type="transmembrane region" description="Helical" evidence="7">
    <location>
        <begin position="292"/>
        <end position="313"/>
    </location>
</feature>
<dbReference type="InterPro" id="IPR011701">
    <property type="entry name" value="MFS"/>
</dbReference>
<feature type="transmembrane region" description="Helical" evidence="7">
    <location>
        <begin position="343"/>
        <end position="365"/>
    </location>
</feature>
<dbReference type="GO" id="GO:0022857">
    <property type="term" value="F:transmembrane transporter activity"/>
    <property type="evidence" value="ECO:0007669"/>
    <property type="project" value="InterPro"/>
</dbReference>
<dbReference type="InterPro" id="IPR036259">
    <property type="entry name" value="MFS_trans_sf"/>
</dbReference>
<feature type="transmembrane region" description="Helical" evidence="7">
    <location>
        <begin position="157"/>
        <end position="176"/>
    </location>
</feature>
<dbReference type="SUPFAM" id="SSF103473">
    <property type="entry name" value="MFS general substrate transporter"/>
    <property type="match status" value="1"/>
</dbReference>
<evidence type="ECO:0000256" key="2">
    <source>
        <dbReference type="ARBA" id="ARBA00022475"/>
    </source>
</evidence>
<dbReference type="RefSeq" id="WP_203680609.1">
    <property type="nucleotide sequence ID" value="NZ_BOMW01000029.1"/>
</dbReference>
<dbReference type="PANTHER" id="PTHR23513">
    <property type="entry name" value="INTEGRAL MEMBRANE EFFLUX PROTEIN-RELATED"/>
    <property type="match status" value="1"/>
</dbReference>
<evidence type="ECO:0000313" key="9">
    <source>
        <dbReference type="Proteomes" id="UP000629619"/>
    </source>
</evidence>
<keyword evidence="9" id="KW-1185">Reference proteome</keyword>
<gene>
    <name evidence="8" type="ORF">Asi03nite_32570</name>
</gene>
<comment type="caution">
    <text evidence="8">The sequence shown here is derived from an EMBL/GenBank/DDBJ whole genome shotgun (WGS) entry which is preliminary data.</text>
</comment>
<feature type="transmembrane region" description="Helical" evidence="7">
    <location>
        <begin position="320"/>
        <end position="337"/>
    </location>
</feature>
<reference evidence="8" key="1">
    <citation type="submission" date="2021-01" db="EMBL/GenBank/DDBJ databases">
        <title>Whole genome shotgun sequence of Actinoplanes siamensis NBRC 109076.</title>
        <authorList>
            <person name="Komaki H."/>
            <person name="Tamura T."/>
        </authorList>
    </citation>
    <scope>NUCLEOTIDE SEQUENCE</scope>
    <source>
        <strain evidence="8">NBRC 109076</strain>
    </source>
</reference>
<keyword evidence="5 7" id="KW-0472">Membrane</keyword>
<sequence>MRRNALLFVLISLCSGFGSSAMSLAAGLWILDLTGSAGLAALAGLGTYAPVLAAPWLGALVDRFPRRPLLIAIDVLVSVAILTLLVAPSAAWIYPVLLIRGLSYVLLDAGESALLPAALPPRLLGDVNGWRSSAQEGTKLLAPLAGAALYAWRGPHAVVLLCALLPLLTAGLYAVVRLHSPDPWGAPGVRGAGAEDAAAPGPGSPAEPGLPAEPSLRDRDGVGEKPRADGDAGAVTMGWGSVRDGITTLWREPLRTPVAVAAVAIFVSGLTNAAVLLQLVDGLGRPATELGILSSCQGAGSIVGGLLVGRLLARLPAARVAALGAVIFAAACVGWALPWWGAMIAASVLAGVGLPWTLIAGVTAIQTGTAERLLGRVAATGNMVMFGPITVAIPLGAVLVRFGPRPPLVLGAVVVAVAAALVTVGRRPARAALAMARRWPARVAGTDADAKLDPVRSAVPDDAVK</sequence>
<evidence type="ECO:0000256" key="6">
    <source>
        <dbReference type="SAM" id="MobiDB-lite"/>
    </source>
</evidence>
<evidence type="ECO:0000256" key="1">
    <source>
        <dbReference type="ARBA" id="ARBA00004651"/>
    </source>
</evidence>
<evidence type="ECO:0000256" key="5">
    <source>
        <dbReference type="ARBA" id="ARBA00023136"/>
    </source>
</evidence>
<name>A0A919N765_9ACTN</name>
<feature type="compositionally biased region" description="Low complexity" evidence="6">
    <location>
        <begin position="192"/>
        <end position="214"/>
    </location>
</feature>
<protein>
    <submittedName>
        <fullName evidence="8">MFS transporter</fullName>
    </submittedName>
</protein>